<dbReference type="Proteomes" id="UP000738402">
    <property type="component" value="Unassembled WGS sequence"/>
</dbReference>
<evidence type="ECO:0000256" key="6">
    <source>
        <dbReference type="SAM" id="Phobius"/>
    </source>
</evidence>
<dbReference type="InterPro" id="IPR024041">
    <property type="entry name" value="NH4_transpt_AmtB-like_dom"/>
</dbReference>
<comment type="caution">
    <text evidence="8">The sequence shown here is derived from an EMBL/GenBank/DDBJ whole genome shotgun (WGS) entry which is preliminary data.</text>
</comment>
<name>A0AAN6I2N4_9ASCO</name>
<dbReference type="Pfam" id="PF00909">
    <property type="entry name" value="Ammonium_transp"/>
    <property type="match status" value="1"/>
</dbReference>
<dbReference type="InterPro" id="IPR029020">
    <property type="entry name" value="Ammonium/urea_transptr"/>
</dbReference>
<gene>
    <name evidence="8" type="ORF">KL933_000540</name>
    <name evidence="9" type="ORF">KL946_000538</name>
</gene>
<evidence type="ECO:0000313" key="11">
    <source>
        <dbReference type="Proteomes" id="UP000738402"/>
    </source>
</evidence>
<evidence type="ECO:0000259" key="7">
    <source>
        <dbReference type="Pfam" id="PF00909"/>
    </source>
</evidence>
<dbReference type="GO" id="GO:0008519">
    <property type="term" value="F:ammonium channel activity"/>
    <property type="evidence" value="ECO:0007669"/>
    <property type="project" value="InterPro"/>
</dbReference>
<keyword evidence="10" id="KW-1185">Reference proteome</keyword>
<evidence type="ECO:0000313" key="9">
    <source>
        <dbReference type="EMBL" id="KAG7769255.1"/>
    </source>
</evidence>
<reference evidence="8 10" key="1">
    <citation type="journal article" date="2021" name="G3 (Bethesda)">
        <title>Genomic diversity, chromosomal rearrangements, and interspecies hybridization in the ogataea polymorpha species complex.</title>
        <authorList>
            <person name="Hanson S.J."/>
            <person name="Cinneide E.O."/>
            <person name="Salzberg L.I."/>
            <person name="Wolfe K.H."/>
            <person name="McGowan J."/>
            <person name="Fitzpatrick D.A."/>
            <person name="Matlin K."/>
        </authorList>
    </citation>
    <scope>NUCLEOTIDE SEQUENCE</scope>
    <source>
        <strain evidence="9">81-436-3</strain>
        <strain evidence="8">83-405-1</strain>
    </source>
</reference>
<organism evidence="8 11">
    <name type="scientific">Ogataea haglerorum</name>
    <dbReference type="NCBI Taxonomy" id="1937702"/>
    <lineage>
        <taxon>Eukaryota</taxon>
        <taxon>Fungi</taxon>
        <taxon>Dikarya</taxon>
        <taxon>Ascomycota</taxon>
        <taxon>Saccharomycotina</taxon>
        <taxon>Pichiomycetes</taxon>
        <taxon>Pichiales</taxon>
        <taxon>Pichiaceae</taxon>
        <taxon>Ogataea</taxon>
    </lineage>
</organism>
<sequence length="103" mass="11557">MYKQLAYVGAVAGYCVTVTAIICFVLNRIPGLKMRASEEGEQNGMDEDQIGEFAYDYVEVRRNFFDLNLSKLTPINGELVREVAQESLSDQPAEKQNEDSNNS</sequence>
<feature type="transmembrane region" description="Helical" evidence="6">
    <location>
        <begin position="6"/>
        <end position="26"/>
    </location>
</feature>
<dbReference type="GO" id="GO:0016020">
    <property type="term" value="C:membrane"/>
    <property type="evidence" value="ECO:0007669"/>
    <property type="project" value="UniProtKB-SubCell"/>
</dbReference>
<keyword evidence="4 6" id="KW-0472">Membrane</keyword>
<dbReference type="EMBL" id="JAHLUN010000001">
    <property type="protein sequence ID" value="KAG7769255.1"/>
    <property type="molecule type" value="Genomic_DNA"/>
</dbReference>
<feature type="compositionally biased region" description="Basic and acidic residues" evidence="5">
    <location>
        <begin position="92"/>
        <end position="103"/>
    </location>
</feature>
<dbReference type="Gene3D" id="1.10.3430.10">
    <property type="entry name" value="Ammonium transporter AmtB like domains"/>
    <property type="match status" value="1"/>
</dbReference>
<keyword evidence="2 6" id="KW-0812">Transmembrane</keyword>
<protein>
    <recommendedName>
        <fullName evidence="7">Ammonium transporter AmtB-like domain-containing protein</fullName>
    </recommendedName>
</protein>
<evidence type="ECO:0000256" key="1">
    <source>
        <dbReference type="ARBA" id="ARBA00004141"/>
    </source>
</evidence>
<evidence type="ECO:0000256" key="5">
    <source>
        <dbReference type="SAM" id="MobiDB-lite"/>
    </source>
</evidence>
<dbReference type="Proteomes" id="UP000697297">
    <property type="component" value="Unassembled WGS sequence"/>
</dbReference>
<comment type="subcellular location">
    <subcellularLocation>
        <location evidence="1">Membrane</location>
        <topology evidence="1">Multi-pass membrane protein</topology>
    </subcellularLocation>
</comment>
<accession>A0AAN6I2N4</accession>
<evidence type="ECO:0000256" key="2">
    <source>
        <dbReference type="ARBA" id="ARBA00022692"/>
    </source>
</evidence>
<evidence type="ECO:0000313" key="10">
    <source>
        <dbReference type="Proteomes" id="UP000697297"/>
    </source>
</evidence>
<dbReference type="AlphaFoldDB" id="A0AAN6I2N4"/>
<evidence type="ECO:0000313" key="8">
    <source>
        <dbReference type="EMBL" id="KAG7730745.1"/>
    </source>
</evidence>
<keyword evidence="3 6" id="KW-1133">Transmembrane helix</keyword>
<feature type="domain" description="Ammonium transporter AmtB-like" evidence="7">
    <location>
        <begin position="2"/>
        <end position="55"/>
    </location>
</feature>
<dbReference type="EMBL" id="JAHLUH010000001">
    <property type="protein sequence ID" value="KAG7730745.1"/>
    <property type="molecule type" value="Genomic_DNA"/>
</dbReference>
<feature type="region of interest" description="Disordered" evidence="5">
    <location>
        <begin position="84"/>
        <end position="103"/>
    </location>
</feature>
<evidence type="ECO:0000256" key="4">
    <source>
        <dbReference type="ARBA" id="ARBA00023136"/>
    </source>
</evidence>
<proteinExistence type="predicted"/>
<evidence type="ECO:0000256" key="3">
    <source>
        <dbReference type="ARBA" id="ARBA00022989"/>
    </source>
</evidence>